<organism evidence="1 2">
    <name type="scientific">Caenorhabditis briggsae</name>
    <dbReference type="NCBI Taxonomy" id="6238"/>
    <lineage>
        <taxon>Eukaryota</taxon>
        <taxon>Metazoa</taxon>
        <taxon>Ecdysozoa</taxon>
        <taxon>Nematoda</taxon>
        <taxon>Chromadorea</taxon>
        <taxon>Rhabditida</taxon>
        <taxon>Rhabditina</taxon>
        <taxon>Rhabditomorpha</taxon>
        <taxon>Rhabditoidea</taxon>
        <taxon>Rhabditidae</taxon>
        <taxon>Peloderinae</taxon>
        <taxon>Caenorhabditis</taxon>
    </lineage>
</organism>
<sequence length="144" mass="16861">MFDAVEHCQLNCILDRDATFKKFVHNQKGCYRVYGLKCEDCNAQNSKTQEDKKLPILEKEQETLRIGYQKILEENQQKSLEIEELQNKNLRGNCLLTFFNIKSNVSFARIRLNLVEIRTLDDCAREDFIRSVPSTSSKRINNVQ</sequence>
<dbReference type="PANTHER" id="PTHR21447:SF13">
    <property type="entry name" value="RING-TYPE DOMAIN-CONTAINING PROTEIN"/>
    <property type="match status" value="1"/>
</dbReference>
<evidence type="ECO:0000313" key="1">
    <source>
        <dbReference type="EMBL" id="UMM16860.1"/>
    </source>
</evidence>
<reference evidence="1 2" key="1">
    <citation type="submission" date="2022-04" db="EMBL/GenBank/DDBJ databases">
        <title>Chromosome-level reference genomes for two strains of Caenorhabditis briggsae: an improved platform for comparative genomics.</title>
        <authorList>
            <person name="Stevens L."/>
            <person name="Andersen E."/>
        </authorList>
    </citation>
    <scope>NUCLEOTIDE SEQUENCE [LARGE SCALE GENOMIC DNA]</scope>
    <source>
        <strain evidence="1">VX34</strain>
        <tissue evidence="1">Whole-organism</tissue>
    </source>
</reference>
<evidence type="ECO:0000313" key="2">
    <source>
        <dbReference type="Proteomes" id="UP000829354"/>
    </source>
</evidence>
<protein>
    <submittedName>
        <fullName evidence="1">Uncharacterized protein</fullName>
    </submittedName>
</protein>
<proteinExistence type="predicted"/>
<dbReference type="AlphaFoldDB" id="A0AAE9J6R8"/>
<dbReference type="Proteomes" id="UP000829354">
    <property type="component" value="Chromosome II"/>
</dbReference>
<name>A0AAE9J6R8_CAEBR</name>
<keyword evidence="2" id="KW-1185">Reference proteome</keyword>
<gene>
    <name evidence="1" type="ORF">L5515_013692</name>
</gene>
<dbReference type="EMBL" id="CP092621">
    <property type="protein sequence ID" value="UMM16860.1"/>
    <property type="molecule type" value="Genomic_DNA"/>
</dbReference>
<accession>A0AAE9J6R8</accession>
<dbReference type="PANTHER" id="PTHR21447">
    <property type="entry name" value="RING-TYPE DOMAIN-CONTAINING PROTEIN-RELATED"/>
    <property type="match status" value="1"/>
</dbReference>